<dbReference type="AlphaFoldDB" id="A0A9R1TMK9"/>
<evidence type="ECO:0000313" key="3">
    <source>
        <dbReference type="RefSeq" id="XP_011312037.1"/>
    </source>
</evidence>
<dbReference type="GeneID" id="105271913"/>
<dbReference type="PANTHER" id="PTHR35841">
    <property type="entry name" value="PHOSPHONATES-BINDING PERIPLASMIC PROTEIN"/>
    <property type="match status" value="1"/>
</dbReference>
<evidence type="ECO:0000313" key="1">
    <source>
        <dbReference type="Proteomes" id="UP000694866"/>
    </source>
</evidence>
<dbReference type="PANTHER" id="PTHR35841:SF1">
    <property type="entry name" value="PHOSPHONATES-BINDING PERIPLASMIC PROTEIN"/>
    <property type="match status" value="1"/>
</dbReference>
<protein>
    <submittedName>
        <fullName evidence="2 3">Uncharacterized protein</fullName>
    </submittedName>
</protein>
<evidence type="ECO:0000313" key="2">
    <source>
        <dbReference type="RefSeq" id="XP_011312034.1"/>
    </source>
</evidence>
<accession>A0A9R1TJX3</accession>
<dbReference type="Proteomes" id="UP000694866">
    <property type="component" value="Unplaced"/>
</dbReference>
<sequence>MTSVSGSVEPVEKEVKVKESVTLGDKRCEKSTGDAVKGTTVAPGVPPARVKKIPIILPVAKSLPAKVPVPHKVRQNLLQEQSYTLKPLVLATHLVPSLPIELFEIVAEIIEFSTQTPVVLIHESRVNRPVATGIVDIAFLPASQEWKDGNLLPIGLVFEHRLNIKNDPGVYADIVVAQDIAEHIEDITDLRGYKVALPGRHTKIGGVGLLFNYLKSKGENPSFFGNTLDCETQVAALQMVAGKQTEVGVLEAPVVNCHRDNLPGVHALLILDSLGPLPPYQIMLNGKLPQTTGDQIKKGFLTAKSNPQWLDRFKSFGILGFTEYSKNNYDIEEMKTAITTVRYY</sequence>
<dbReference type="SUPFAM" id="SSF53850">
    <property type="entry name" value="Periplasmic binding protein-like II"/>
    <property type="match status" value="1"/>
</dbReference>
<dbReference type="KEGG" id="fas:105271913"/>
<reference evidence="2 3" key="1">
    <citation type="submission" date="2025-04" db="UniProtKB">
        <authorList>
            <consortium name="RefSeq"/>
        </authorList>
    </citation>
    <scope>IDENTIFICATION</scope>
    <source>
        <strain evidence="2 3">USDA-PBARC FA_bdor</strain>
        <tissue evidence="2 3">Whole organism</tissue>
    </source>
</reference>
<dbReference type="RefSeq" id="XP_011312034.1">
    <property type="nucleotide sequence ID" value="XM_011313732.1"/>
</dbReference>
<dbReference type="OrthoDB" id="5310573at2759"/>
<keyword evidence="1" id="KW-1185">Reference proteome</keyword>
<name>A0A9R1TMK9_9HYME</name>
<dbReference type="Pfam" id="PF12974">
    <property type="entry name" value="Phosphonate-bd"/>
    <property type="match status" value="1"/>
</dbReference>
<accession>A0A9R1TMK9</accession>
<dbReference type="RefSeq" id="XP_011312037.1">
    <property type="nucleotide sequence ID" value="XM_011313735.1"/>
</dbReference>
<proteinExistence type="predicted"/>
<organism evidence="1 3">
    <name type="scientific">Fopius arisanus</name>
    <dbReference type="NCBI Taxonomy" id="64838"/>
    <lineage>
        <taxon>Eukaryota</taxon>
        <taxon>Metazoa</taxon>
        <taxon>Ecdysozoa</taxon>
        <taxon>Arthropoda</taxon>
        <taxon>Hexapoda</taxon>
        <taxon>Insecta</taxon>
        <taxon>Pterygota</taxon>
        <taxon>Neoptera</taxon>
        <taxon>Endopterygota</taxon>
        <taxon>Hymenoptera</taxon>
        <taxon>Apocrita</taxon>
        <taxon>Ichneumonoidea</taxon>
        <taxon>Braconidae</taxon>
        <taxon>Opiinae</taxon>
        <taxon>Fopius</taxon>
    </lineage>
</organism>
<gene>
    <name evidence="2 3" type="primary">LOC105271913</name>
</gene>